<geneLocation type="plasmid" evidence="1 2">
    <name>RPME01</name>
</geneLocation>
<dbReference type="Gene3D" id="3.90.1140.10">
    <property type="entry name" value="Cyclic phosphodiesterase"/>
    <property type="match status" value="1"/>
</dbReference>
<reference evidence="1 2" key="1">
    <citation type="journal article" date="2007" name="J. Bacteriol.">
        <title>Whole-genome analysis of the methyl tert-butyl ether-degrading beta-proteobacterium Methylibium petroleiphilum PM1.</title>
        <authorList>
            <person name="Kane S.R."/>
            <person name="Chakicherla A.Y."/>
            <person name="Chain P.S.G."/>
            <person name="Schmidt R."/>
            <person name="Shin M.W."/>
            <person name="Legler T.C."/>
            <person name="Scow K.M."/>
            <person name="Larimer F.W."/>
            <person name="Lucas S.M."/>
            <person name="Richardson P.M."/>
            <person name="Hristova K.R."/>
        </authorList>
    </citation>
    <scope>NUCLEOTIDE SEQUENCE [LARGE SCALE GENOMIC DNA]</scope>
    <source>
        <strain evidence="2">ATCC BAA-1232 / LMG 22953 / PM1</strain>
        <plasmid evidence="1 2">RPME01</plasmid>
    </source>
</reference>
<dbReference type="InterPro" id="IPR009097">
    <property type="entry name" value="Cyclic_Pdiesterase"/>
</dbReference>
<dbReference type="Pfam" id="PF13563">
    <property type="entry name" value="2_5_RNA_ligase2"/>
    <property type="match status" value="1"/>
</dbReference>
<sequence>MAADRMMSRADPQPAVTAPECDCTIASQQRDFSEWHLGRPHFAVWALALEDPALDVRLRHVRTALDGHLLRGYERQPHITVHVCGFPTTTARRNDDFAVDELKVQIGALVQSDIVAFDVHVGEPFTFTSAACLSVEDAAGSLTRIRSLWERAAPTWDRTHYVPHVTAGLYAGAWPLAEIEARLRSTPCPSPLALRVRSVDWMCYDSTRIAGPLRTLIRFDLERRLAHVVDGKRLRRMFGQGAGQLEQA</sequence>
<dbReference type="KEGG" id="mpt:Mpe_B0522"/>
<keyword evidence="1" id="KW-0614">Plasmid</keyword>
<dbReference type="Proteomes" id="UP000000366">
    <property type="component" value="Plasmid RPME01"/>
</dbReference>
<name>A2SP05_METPP</name>
<dbReference type="eggNOG" id="COG1514">
    <property type="taxonomic scope" value="Bacteria"/>
</dbReference>
<gene>
    <name evidence="1" type="ordered locus">Mpe_B0522</name>
</gene>
<protein>
    <recommendedName>
        <fullName evidence="3">2'-5' RNA ligase family protein</fullName>
    </recommendedName>
</protein>
<proteinExistence type="predicted"/>
<evidence type="ECO:0000313" key="2">
    <source>
        <dbReference type="Proteomes" id="UP000000366"/>
    </source>
</evidence>
<evidence type="ECO:0000313" key="1">
    <source>
        <dbReference type="EMBL" id="ABM97294.1"/>
    </source>
</evidence>
<accession>A2SP05</accession>
<dbReference type="HOGENOM" id="CLU_097064_0_0_4"/>
<dbReference type="AlphaFoldDB" id="A2SP05"/>
<dbReference type="SUPFAM" id="SSF55144">
    <property type="entry name" value="LigT-like"/>
    <property type="match status" value="1"/>
</dbReference>
<organism evidence="1 2">
    <name type="scientific">Methylibium petroleiphilum (strain ATCC BAA-1232 / LMG 22953 / PM1)</name>
    <dbReference type="NCBI Taxonomy" id="420662"/>
    <lineage>
        <taxon>Bacteria</taxon>
        <taxon>Pseudomonadati</taxon>
        <taxon>Pseudomonadota</taxon>
        <taxon>Betaproteobacteria</taxon>
        <taxon>Burkholderiales</taxon>
        <taxon>Sphaerotilaceae</taxon>
        <taxon>Methylibium</taxon>
    </lineage>
</organism>
<keyword evidence="2" id="KW-1185">Reference proteome</keyword>
<dbReference type="EMBL" id="CP000556">
    <property type="protein sequence ID" value="ABM97294.1"/>
    <property type="molecule type" value="Genomic_DNA"/>
</dbReference>
<evidence type="ECO:0008006" key="3">
    <source>
        <dbReference type="Google" id="ProtNLM"/>
    </source>
</evidence>